<comment type="caution">
    <text evidence="1">The sequence shown here is derived from an EMBL/GenBank/DDBJ whole genome shotgun (WGS) entry which is preliminary data.</text>
</comment>
<dbReference type="EMBL" id="RBAM01000024">
    <property type="protein sequence ID" value="RKN61871.1"/>
    <property type="molecule type" value="Genomic_DNA"/>
</dbReference>
<name>A0A3B0AN70_9ACTN</name>
<dbReference type="AlphaFoldDB" id="A0A3B0AN70"/>
<keyword evidence="2" id="KW-1185">Reference proteome</keyword>
<evidence type="ECO:0000313" key="2">
    <source>
        <dbReference type="Proteomes" id="UP000270343"/>
    </source>
</evidence>
<dbReference type="Proteomes" id="UP000270343">
    <property type="component" value="Unassembled WGS sequence"/>
</dbReference>
<protein>
    <submittedName>
        <fullName evidence="1">Uncharacterized protein</fullName>
    </submittedName>
</protein>
<accession>A0A3B0AN70</accession>
<dbReference type="RefSeq" id="WP_120759320.1">
    <property type="nucleotide sequence ID" value="NZ_RBAM01000024.1"/>
</dbReference>
<evidence type="ECO:0000313" key="1">
    <source>
        <dbReference type="EMBL" id="RKN61871.1"/>
    </source>
</evidence>
<reference evidence="1 2" key="1">
    <citation type="journal article" date="2015" name="Antonie Van Leeuwenhoek">
        <title>Streptomyces klenkii sp. nov., isolated from deep marine sediment.</title>
        <authorList>
            <person name="Veyisoglu A."/>
            <person name="Sahin N."/>
        </authorList>
    </citation>
    <scope>NUCLEOTIDE SEQUENCE [LARGE SCALE GENOMIC DNA]</scope>
    <source>
        <strain evidence="1 2">KCTC 29202</strain>
    </source>
</reference>
<sequence length="106" mass="11695">MTRWRGRRSRKIATPAEYEAAKARFLATHAAPGRAHDVEFLAPSFSSVVVRPGDRLVLFTGTRLTDADMARLTEQLTGHLDGVRVAVVEDVDGFAVYRPGEPDQSE</sequence>
<organism evidence="1 2">
    <name type="scientific">Streptomyces klenkii</name>
    <dbReference type="NCBI Taxonomy" id="1420899"/>
    <lineage>
        <taxon>Bacteria</taxon>
        <taxon>Bacillati</taxon>
        <taxon>Actinomycetota</taxon>
        <taxon>Actinomycetes</taxon>
        <taxon>Kitasatosporales</taxon>
        <taxon>Streptomycetaceae</taxon>
        <taxon>Streptomyces</taxon>
    </lineage>
</organism>
<proteinExistence type="predicted"/>
<gene>
    <name evidence="1" type="ORF">D7231_31865</name>
</gene>